<dbReference type="RefSeq" id="WP_058756453.1">
    <property type="nucleotide sequence ID" value="NZ_LDTB01000058.1"/>
</dbReference>
<reference evidence="1 2" key="1">
    <citation type="journal article" date="2016" name="Front. Microbiol.">
        <title>Genomic Resource of Rice Seed Associated Bacteria.</title>
        <authorList>
            <person name="Midha S."/>
            <person name="Bansal K."/>
            <person name="Sharma S."/>
            <person name="Kumar N."/>
            <person name="Patil P.P."/>
            <person name="Chaudhry V."/>
            <person name="Patil P.B."/>
        </authorList>
    </citation>
    <scope>NUCLEOTIDE SEQUENCE [LARGE SCALE GENOMIC DNA]</scope>
    <source>
        <strain evidence="1 2">NS334</strain>
    </source>
</reference>
<keyword evidence="2" id="KW-1185">Reference proteome</keyword>
<dbReference type="SUPFAM" id="SSF81301">
    <property type="entry name" value="Nucleotidyltransferase"/>
    <property type="match status" value="1"/>
</dbReference>
<gene>
    <name evidence="1" type="ORF">NS334_13365</name>
</gene>
<evidence type="ECO:0000313" key="1">
    <source>
        <dbReference type="EMBL" id="KTT69998.1"/>
    </source>
</evidence>
<dbReference type="Gene3D" id="3.30.460.40">
    <property type="match status" value="1"/>
</dbReference>
<dbReference type="EMBL" id="LDTB01000058">
    <property type="protein sequence ID" value="KTT69998.1"/>
    <property type="molecule type" value="Genomic_DNA"/>
</dbReference>
<organism evidence="1 2">
    <name type="scientific">Sphingomonas endophytica</name>
    <dbReference type="NCBI Taxonomy" id="869719"/>
    <lineage>
        <taxon>Bacteria</taxon>
        <taxon>Pseudomonadati</taxon>
        <taxon>Pseudomonadota</taxon>
        <taxon>Alphaproteobacteria</taxon>
        <taxon>Sphingomonadales</taxon>
        <taxon>Sphingomonadaceae</taxon>
        <taxon>Sphingomonas</taxon>
    </lineage>
</organism>
<dbReference type="InterPro" id="IPR043519">
    <property type="entry name" value="NT_sf"/>
</dbReference>
<name>A0A147HYL2_9SPHN</name>
<dbReference type="OrthoDB" id="8447821at2"/>
<evidence type="ECO:0000313" key="2">
    <source>
        <dbReference type="Proteomes" id="UP000074310"/>
    </source>
</evidence>
<sequence>MLGAALTQVAAALRPARDPWWVIGSAAVRLHGAVTSVADIDLLVSARDAAMVLDGWQGTVTIGGASDRFRSAPFARLEGGAMPVEVMGDLEVFLGGGWRVVRPATRVALGAVYVPERVELAAILRSFGRAKDLDRADLLD</sequence>
<protein>
    <submittedName>
        <fullName evidence="1">Uncharacterized protein</fullName>
    </submittedName>
</protein>
<dbReference type="AlphaFoldDB" id="A0A147HYL2"/>
<comment type="caution">
    <text evidence="1">The sequence shown here is derived from an EMBL/GenBank/DDBJ whole genome shotgun (WGS) entry which is preliminary data.</text>
</comment>
<dbReference type="PATRIC" id="fig|869719.3.peg.2665"/>
<dbReference type="Proteomes" id="UP000074310">
    <property type="component" value="Unassembled WGS sequence"/>
</dbReference>
<proteinExistence type="predicted"/>
<accession>A0A147HYL2</accession>